<keyword evidence="3" id="KW-0830">Ubiquinone</keyword>
<reference evidence="3 4" key="1">
    <citation type="submission" date="2012-06" db="EMBL/GenBank/DDBJ databases">
        <title>Complete genome of Terriglobus roseus DSM 18391.</title>
        <authorList>
            <consortium name="US DOE Joint Genome Institute (JGI-PGF)"/>
            <person name="Lucas S."/>
            <person name="Copeland A."/>
            <person name="Lapidus A."/>
            <person name="Glavina del Rio T."/>
            <person name="Dalin E."/>
            <person name="Tice H."/>
            <person name="Bruce D."/>
            <person name="Goodwin L."/>
            <person name="Pitluck S."/>
            <person name="Peters L."/>
            <person name="Mikhailova N."/>
            <person name="Munk A.C.C."/>
            <person name="Kyrpides N."/>
            <person name="Mavromatis K."/>
            <person name="Ivanova N."/>
            <person name="Brettin T."/>
            <person name="Detter J.C."/>
            <person name="Han C."/>
            <person name="Larimer F."/>
            <person name="Land M."/>
            <person name="Hauser L."/>
            <person name="Markowitz V."/>
            <person name="Cheng J.-F."/>
            <person name="Hugenholtz P."/>
            <person name="Woyke T."/>
            <person name="Wu D."/>
            <person name="Brambilla E."/>
            <person name="Klenk H.-P."/>
            <person name="Eisen J.A."/>
        </authorList>
    </citation>
    <scope>NUCLEOTIDE SEQUENCE [LARGE SCALE GENOMIC DNA]</scope>
    <source>
        <strain evidence="4">DSM 18391 / NRRL B-41598 / KBS 63</strain>
    </source>
</reference>
<sequence>MSRHGAKLLSPDTPGLVTLTGGSKLVDVDDRTACATLTTMRYLVPALALALVVFGPHSLSSQTQSPQRYETRANHDPNGTGTFYMGREIAQVMGPGGIEWLDRAQRDTEEHPSLVLDALQLHSGEVVADLGAGSGYFTFRMAPKVGKTGKVLAVDVQEEMLQTLKQRAAAKRIANVQVIKASETDPHLPTGTVDLVLFVDVYHELAYPYEVMQSVRDSLKSNGRVAFVEYRKEDPNVPIKEVHKMSVGQLEKEMAAVGLVLVRRIETLPLQHILIFGRR</sequence>
<keyword evidence="4" id="KW-1185">Reference proteome</keyword>
<dbReference type="KEGG" id="trs:Terro_0397"/>
<dbReference type="PANTHER" id="PTHR43861:SF3">
    <property type="entry name" value="PUTATIVE (AFU_ORTHOLOGUE AFUA_2G14390)-RELATED"/>
    <property type="match status" value="1"/>
</dbReference>
<protein>
    <submittedName>
        <fullName evidence="3">Methylase involved in ubiquinone/menaquinone biosynthesis</fullName>
    </submittedName>
</protein>
<evidence type="ECO:0000313" key="3">
    <source>
        <dbReference type="EMBL" id="AFL86745.1"/>
    </source>
</evidence>
<dbReference type="EMBL" id="CP003379">
    <property type="protein sequence ID" value="AFL86745.1"/>
    <property type="molecule type" value="Genomic_DNA"/>
</dbReference>
<keyword evidence="1" id="KW-0808">Transferase</keyword>
<dbReference type="Gene3D" id="3.40.50.150">
    <property type="entry name" value="Vaccinia Virus protein VP39"/>
    <property type="match status" value="1"/>
</dbReference>
<proteinExistence type="predicted"/>
<evidence type="ECO:0000259" key="2">
    <source>
        <dbReference type="Pfam" id="PF13847"/>
    </source>
</evidence>
<dbReference type="GO" id="GO:0032259">
    <property type="term" value="P:methylation"/>
    <property type="evidence" value="ECO:0007669"/>
    <property type="project" value="UniProtKB-KW"/>
</dbReference>
<accession>I3ZBX7</accession>
<dbReference type="CDD" id="cd02440">
    <property type="entry name" value="AdoMet_MTases"/>
    <property type="match status" value="1"/>
</dbReference>
<gene>
    <name evidence="3" type="ordered locus">Terro_0397</name>
</gene>
<dbReference type="Pfam" id="PF13847">
    <property type="entry name" value="Methyltransf_31"/>
    <property type="match status" value="1"/>
</dbReference>
<name>I3ZBX7_TERRK</name>
<keyword evidence="3" id="KW-0489">Methyltransferase</keyword>
<dbReference type="GO" id="GO:0008168">
    <property type="term" value="F:methyltransferase activity"/>
    <property type="evidence" value="ECO:0007669"/>
    <property type="project" value="UniProtKB-KW"/>
</dbReference>
<dbReference type="PATRIC" id="fig|926566.3.peg.399"/>
<dbReference type="Proteomes" id="UP000006056">
    <property type="component" value="Chromosome"/>
</dbReference>
<dbReference type="HOGENOM" id="CLU_037990_16_0_0"/>
<dbReference type="eggNOG" id="COG4798">
    <property type="taxonomic scope" value="Bacteria"/>
</dbReference>
<feature type="domain" description="Methyltransferase" evidence="2">
    <location>
        <begin position="122"/>
        <end position="240"/>
    </location>
</feature>
<dbReference type="SUPFAM" id="SSF53335">
    <property type="entry name" value="S-adenosyl-L-methionine-dependent methyltransferases"/>
    <property type="match status" value="1"/>
</dbReference>
<dbReference type="AlphaFoldDB" id="I3ZBX7"/>
<dbReference type="InterPro" id="IPR029063">
    <property type="entry name" value="SAM-dependent_MTases_sf"/>
</dbReference>
<evidence type="ECO:0000313" key="4">
    <source>
        <dbReference type="Proteomes" id="UP000006056"/>
    </source>
</evidence>
<dbReference type="PANTHER" id="PTHR43861">
    <property type="entry name" value="TRANS-ACONITATE 2-METHYLTRANSFERASE-RELATED"/>
    <property type="match status" value="1"/>
</dbReference>
<evidence type="ECO:0000256" key="1">
    <source>
        <dbReference type="ARBA" id="ARBA00022679"/>
    </source>
</evidence>
<dbReference type="STRING" id="926566.Terro_0397"/>
<dbReference type="InterPro" id="IPR025714">
    <property type="entry name" value="Methyltranfer_dom"/>
</dbReference>
<organism evidence="3 4">
    <name type="scientific">Terriglobus roseus (strain DSM 18391 / NRRL B-41598 / KBS 63)</name>
    <dbReference type="NCBI Taxonomy" id="926566"/>
    <lineage>
        <taxon>Bacteria</taxon>
        <taxon>Pseudomonadati</taxon>
        <taxon>Acidobacteriota</taxon>
        <taxon>Terriglobia</taxon>
        <taxon>Terriglobales</taxon>
        <taxon>Acidobacteriaceae</taxon>
        <taxon>Terriglobus</taxon>
    </lineage>
</organism>